<keyword evidence="3" id="KW-1185">Reference proteome</keyword>
<feature type="transmembrane region" description="Helical" evidence="1">
    <location>
        <begin position="259"/>
        <end position="277"/>
    </location>
</feature>
<keyword evidence="1" id="KW-0472">Membrane</keyword>
<evidence type="ECO:0000256" key="1">
    <source>
        <dbReference type="SAM" id="Phobius"/>
    </source>
</evidence>
<evidence type="ECO:0000313" key="2">
    <source>
        <dbReference type="EMBL" id="MFD2264723.1"/>
    </source>
</evidence>
<feature type="transmembrane region" description="Helical" evidence="1">
    <location>
        <begin position="370"/>
        <end position="387"/>
    </location>
</feature>
<dbReference type="EMBL" id="JBHUIP010000014">
    <property type="protein sequence ID" value="MFD2264723.1"/>
    <property type="molecule type" value="Genomic_DNA"/>
</dbReference>
<dbReference type="RefSeq" id="WP_379877841.1">
    <property type="nucleotide sequence ID" value="NZ_JBHUIP010000014.1"/>
</dbReference>
<proteinExistence type="predicted"/>
<keyword evidence="1" id="KW-1133">Transmembrane helix</keyword>
<dbReference type="GO" id="GO:0016874">
    <property type="term" value="F:ligase activity"/>
    <property type="evidence" value="ECO:0007669"/>
    <property type="project" value="UniProtKB-KW"/>
</dbReference>
<protein>
    <submittedName>
        <fullName evidence="2">O-antigen ligase family protein</fullName>
    </submittedName>
</protein>
<feature type="transmembrane region" description="Helical" evidence="1">
    <location>
        <begin position="393"/>
        <end position="411"/>
    </location>
</feature>
<keyword evidence="1" id="KW-0812">Transmembrane</keyword>
<feature type="transmembrane region" description="Helical" evidence="1">
    <location>
        <begin position="233"/>
        <end position="252"/>
    </location>
</feature>
<keyword evidence="2" id="KW-0436">Ligase</keyword>
<feature type="transmembrane region" description="Helical" evidence="1">
    <location>
        <begin position="337"/>
        <end position="358"/>
    </location>
</feature>
<dbReference type="Proteomes" id="UP001597295">
    <property type="component" value="Unassembled WGS sequence"/>
</dbReference>
<feature type="transmembrane region" description="Helical" evidence="1">
    <location>
        <begin position="114"/>
        <end position="134"/>
    </location>
</feature>
<name>A0ABW5DVJ3_9PROT</name>
<gene>
    <name evidence="2" type="ORF">ACFSM5_17595</name>
</gene>
<evidence type="ECO:0000313" key="3">
    <source>
        <dbReference type="Proteomes" id="UP001597295"/>
    </source>
</evidence>
<feature type="transmembrane region" description="Helical" evidence="1">
    <location>
        <begin position="82"/>
        <end position="102"/>
    </location>
</feature>
<accession>A0ABW5DVJ3</accession>
<sequence>MFPLLIIYLFSALFTDIIAASLYAAFGLTEVNYLRLGREGLAFALFIAGFLNAPCPPRVRLLTSVYFAFIAVYSFVGFNNDMGLALLAGSAAKLAFPIFLIFGAMGAIETPRQMMVLCWSIVCLALTSLLFGLWDIRHTDFWAETIDYGSYLYEVKGVLIGYLEEYMLPFNFFGFEGARRAAGLVAAPLAQGSVLATAGVLAFALWREKQPWLAVAALGIFCFGIYQSGTRGALLIVLLAIPAFLIVSTRRVSGAVRDLMLVGLLVLAGAEVISFIYDYTVNLDDGSTIGHLTALQDNLAGLGQVVIFGAGVGEAGAVTADAGEEIAGGGEGALFTIIYQLGLPGGIVFLALYSVMAWQLLKTRRQAGDLNYAVLALMIGAASSMVISEHIFSVSAMAPFWLLVGASLSLARRYE</sequence>
<feature type="transmembrane region" description="Helical" evidence="1">
    <location>
        <begin position="34"/>
        <end position="52"/>
    </location>
</feature>
<comment type="caution">
    <text evidence="2">The sequence shown here is derived from an EMBL/GenBank/DDBJ whole genome shotgun (WGS) entry which is preliminary data.</text>
</comment>
<feature type="transmembrane region" description="Helical" evidence="1">
    <location>
        <begin position="181"/>
        <end position="204"/>
    </location>
</feature>
<reference evidence="3" key="1">
    <citation type="journal article" date="2019" name="Int. J. Syst. Evol. Microbiol.">
        <title>The Global Catalogue of Microorganisms (GCM) 10K type strain sequencing project: providing services to taxonomists for standard genome sequencing and annotation.</title>
        <authorList>
            <consortium name="The Broad Institute Genomics Platform"/>
            <consortium name="The Broad Institute Genome Sequencing Center for Infectious Disease"/>
            <person name="Wu L."/>
            <person name="Ma J."/>
        </authorList>
    </citation>
    <scope>NUCLEOTIDE SEQUENCE [LARGE SCALE GENOMIC DNA]</scope>
    <source>
        <strain evidence="3">CGMCC 1.19062</strain>
    </source>
</reference>
<organism evidence="2 3">
    <name type="scientific">Lacibacterium aquatile</name>
    <dbReference type="NCBI Taxonomy" id="1168082"/>
    <lineage>
        <taxon>Bacteria</taxon>
        <taxon>Pseudomonadati</taxon>
        <taxon>Pseudomonadota</taxon>
        <taxon>Alphaproteobacteria</taxon>
        <taxon>Rhodospirillales</taxon>
        <taxon>Rhodospirillaceae</taxon>
    </lineage>
</organism>